<sequence>MILNHLMGLYTQPKKEWQNIEKNHESLQSSLSHVLLVALIPALCAYIGSAHIGWNPVASSEKLFLTTHSAILMSIAMYFGLLVGVFALAYLAHWMAKTFDAKPTFTQAIELASYTATPMFMVGLSALYPELWFMMTVGLFGVAYSVYLLYTGVPIIMNIPEEKGFIYSSSLVTCGLCLLVALMATSVILWSNGFGPELAGG</sequence>
<proteinExistence type="predicted"/>
<dbReference type="Pfam" id="PF04893">
    <property type="entry name" value="Yip1"/>
    <property type="match status" value="1"/>
</dbReference>
<keyword evidence="2 5" id="KW-0812">Transmembrane</keyword>
<feature type="domain" description="Yip1" evidence="6">
    <location>
        <begin position="7"/>
        <end position="182"/>
    </location>
</feature>
<comment type="subcellular location">
    <subcellularLocation>
        <location evidence="1">Membrane</location>
        <topology evidence="1">Multi-pass membrane protein</topology>
    </subcellularLocation>
</comment>
<evidence type="ECO:0000256" key="3">
    <source>
        <dbReference type="ARBA" id="ARBA00022989"/>
    </source>
</evidence>
<keyword evidence="3 5" id="KW-1133">Transmembrane helix</keyword>
<feature type="transmembrane region" description="Helical" evidence="5">
    <location>
        <begin position="165"/>
        <end position="190"/>
    </location>
</feature>
<evidence type="ECO:0000313" key="7">
    <source>
        <dbReference type="EMBL" id="RLV59356.1"/>
    </source>
</evidence>
<reference evidence="7 8" key="1">
    <citation type="submission" date="2018-09" db="EMBL/GenBank/DDBJ databases">
        <title>Phylogeny of the Shewanellaceae, and recommendation for two new genera, Pseudoshewanella and Parashewanella.</title>
        <authorList>
            <person name="Wang G."/>
        </authorList>
    </citation>
    <scope>NUCLEOTIDE SEQUENCE [LARGE SCALE GENOMIC DNA]</scope>
    <source>
        <strain evidence="7 8">C51</strain>
    </source>
</reference>
<gene>
    <name evidence="7" type="ORF">D5018_12755</name>
</gene>
<dbReference type="GO" id="GO:0016020">
    <property type="term" value="C:membrane"/>
    <property type="evidence" value="ECO:0007669"/>
    <property type="project" value="UniProtKB-SubCell"/>
</dbReference>
<feature type="transmembrane region" description="Helical" evidence="5">
    <location>
        <begin position="132"/>
        <end position="153"/>
    </location>
</feature>
<dbReference type="AlphaFoldDB" id="A0A3L8PVJ8"/>
<organism evidence="7 8">
    <name type="scientific">Parashewanella curva</name>
    <dbReference type="NCBI Taxonomy" id="2338552"/>
    <lineage>
        <taxon>Bacteria</taxon>
        <taxon>Pseudomonadati</taxon>
        <taxon>Pseudomonadota</taxon>
        <taxon>Gammaproteobacteria</taxon>
        <taxon>Alteromonadales</taxon>
        <taxon>Shewanellaceae</taxon>
        <taxon>Parashewanella</taxon>
    </lineage>
</organism>
<dbReference type="EMBL" id="QZEI01000037">
    <property type="protein sequence ID" value="RLV59356.1"/>
    <property type="molecule type" value="Genomic_DNA"/>
</dbReference>
<evidence type="ECO:0000256" key="1">
    <source>
        <dbReference type="ARBA" id="ARBA00004141"/>
    </source>
</evidence>
<name>A0A3L8PVJ8_9GAMM</name>
<evidence type="ECO:0000313" key="8">
    <source>
        <dbReference type="Proteomes" id="UP000281474"/>
    </source>
</evidence>
<feature type="transmembrane region" description="Helical" evidence="5">
    <location>
        <begin position="70"/>
        <end position="92"/>
    </location>
</feature>
<comment type="caution">
    <text evidence="7">The sequence shown here is derived from an EMBL/GenBank/DDBJ whole genome shotgun (WGS) entry which is preliminary data.</text>
</comment>
<evidence type="ECO:0000256" key="4">
    <source>
        <dbReference type="ARBA" id="ARBA00023136"/>
    </source>
</evidence>
<accession>A0A3L8PVJ8</accession>
<dbReference type="OrthoDB" id="9808452at2"/>
<keyword evidence="4 5" id="KW-0472">Membrane</keyword>
<protein>
    <submittedName>
        <fullName evidence="7">YIP1 family protein</fullName>
    </submittedName>
</protein>
<dbReference type="InterPro" id="IPR006977">
    <property type="entry name" value="Yip1_dom"/>
</dbReference>
<evidence type="ECO:0000256" key="2">
    <source>
        <dbReference type="ARBA" id="ARBA00022692"/>
    </source>
</evidence>
<evidence type="ECO:0000256" key="5">
    <source>
        <dbReference type="SAM" id="Phobius"/>
    </source>
</evidence>
<keyword evidence="8" id="KW-1185">Reference proteome</keyword>
<feature type="transmembrane region" description="Helical" evidence="5">
    <location>
        <begin position="104"/>
        <end position="126"/>
    </location>
</feature>
<feature type="transmembrane region" description="Helical" evidence="5">
    <location>
        <begin position="31"/>
        <end position="50"/>
    </location>
</feature>
<dbReference type="RefSeq" id="WP_121839386.1">
    <property type="nucleotide sequence ID" value="NZ_ML014786.1"/>
</dbReference>
<dbReference type="Proteomes" id="UP000281474">
    <property type="component" value="Unassembled WGS sequence"/>
</dbReference>
<evidence type="ECO:0000259" key="6">
    <source>
        <dbReference type="Pfam" id="PF04893"/>
    </source>
</evidence>